<proteinExistence type="predicted"/>
<keyword evidence="1" id="KW-0812">Transmembrane</keyword>
<dbReference type="RefSeq" id="WP_132418979.1">
    <property type="nucleotide sequence ID" value="NZ_SKFG01000016.1"/>
</dbReference>
<comment type="caution">
    <text evidence="2">The sequence shown here is derived from an EMBL/GenBank/DDBJ whole genome shotgun (WGS) entry which is preliminary data.</text>
</comment>
<reference evidence="2 3" key="1">
    <citation type="submission" date="2019-03" db="EMBL/GenBank/DDBJ databases">
        <authorList>
            <person name="Kim M.K.M."/>
        </authorList>
    </citation>
    <scope>NUCLEOTIDE SEQUENCE [LARGE SCALE GENOMIC DNA]</scope>
    <source>
        <strain evidence="2 3">18JY21-1</strain>
    </source>
</reference>
<gene>
    <name evidence="2" type="ORF">E0485_15535</name>
</gene>
<keyword evidence="1" id="KW-1133">Transmembrane helix</keyword>
<feature type="transmembrane region" description="Helical" evidence="1">
    <location>
        <begin position="6"/>
        <end position="27"/>
    </location>
</feature>
<organism evidence="2 3">
    <name type="scientific">Paenibacillus albiflavus</name>
    <dbReference type="NCBI Taxonomy" id="2545760"/>
    <lineage>
        <taxon>Bacteria</taxon>
        <taxon>Bacillati</taxon>
        <taxon>Bacillota</taxon>
        <taxon>Bacilli</taxon>
        <taxon>Bacillales</taxon>
        <taxon>Paenibacillaceae</taxon>
        <taxon>Paenibacillus</taxon>
    </lineage>
</organism>
<evidence type="ECO:0000313" key="3">
    <source>
        <dbReference type="Proteomes" id="UP000295418"/>
    </source>
</evidence>
<dbReference type="OrthoDB" id="2664080at2"/>
<dbReference type="AlphaFoldDB" id="A0A4R4ECA4"/>
<evidence type="ECO:0000256" key="1">
    <source>
        <dbReference type="SAM" id="Phobius"/>
    </source>
</evidence>
<dbReference type="Proteomes" id="UP000295418">
    <property type="component" value="Unassembled WGS sequence"/>
</dbReference>
<accession>A0A4R4ECA4</accession>
<evidence type="ECO:0000313" key="2">
    <source>
        <dbReference type="EMBL" id="TCZ75791.1"/>
    </source>
</evidence>
<dbReference type="EMBL" id="SKFG01000016">
    <property type="protein sequence ID" value="TCZ75791.1"/>
    <property type="molecule type" value="Genomic_DNA"/>
</dbReference>
<keyword evidence="1" id="KW-0472">Membrane</keyword>
<keyword evidence="3" id="KW-1185">Reference proteome</keyword>
<name>A0A4R4ECA4_9BACL</name>
<protein>
    <submittedName>
        <fullName evidence="2">Uncharacterized protein</fullName>
    </submittedName>
</protein>
<sequence>MFKKLFYTFIIILFVIVAIVVGAVIYAKPAQDLDWSYSKVSLTDKAWQMAKSLKTEMVLSEEEVNSLFKERYKDKAKLPHDIQITGIHFNLRGNTVDADVNLLWKGFVEAGAKIRFDMEWSDGKLIVRHTQTKIKNITIPLSTLQLPTIEVPIDDKLPALTAIKDLKFESDHIRVLFKLKIK</sequence>